<dbReference type="EMBL" id="JAAZQD010000003">
    <property type="protein sequence ID" value="NKZ38822.1"/>
    <property type="molecule type" value="Genomic_DNA"/>
</dbReference>
<evidence type="ECO:0000313" key="5">
    <source>
        <dbReference type="Proteomes" id="UP000541636"/>
    </source>
</evidence>
<keyword evidence="5" id="KW-1185">Reference proteome</keyword>
<sequence length="174" mass="18829">MLSLRQTLATAALLLASLPALAATHSPVGTWKTIDDDTGQAKAIVQLTEHNGVLEGKILQVLKSDDGPHPLCKKCDGKRHNQPIEGMTFVWGLTRDGDEWDGGRILDPKTGKIYKAKMELVDGGQKLKVRGYIGFSLLGRTQIWLRHDMPKPAMTPAPAASPDMHPDATSADQG</sequence>
<dbReference type="PANTHER" id="PTHR36919">
    <property type="entry name" value="BLR1215 PROTEIN"/>
    <property type="match status" value="1"/>
</dbReference>
<accession>A0A846ZLX0</accession>
<organism evidence="4 5">
    <name type="scientific">Oleiagrimonas citrea</name>
    <dbReference type="NCBI Taxonomy" id="1665687"/>
    <lineage>
        <taxon>Bacteria</taxon>
        <taxon>Pseudomonadati</taxon>
        <taxon>Pseudomonadota</taxon>
        <taxon>Gammaproteobacteria</taxon>
        <taxon>Lysobacterales</taxon>
        <taxon>Rhodanobacteraceae</taxon>
        <taxon>Oleiagrimonas</taxon>
    </lineage>
</organism>
<gene>
    <name evidence="4" type="ORF">HF690_07595</name>
</gene>
<feature type="domain" description="DUF2147" evidence="3">
    <location>
        <begin position="29"/>
        <end position="146"/>
    </location>
</feature>
<name>A0A846ZLX0_9GAMM</name>
<dbReference type="Proteomes" id="UP000541636">
    <property type="component" value="Unassembled WGS sequence"/>
</dbReference>
<feature type="compositionally biased region" description="Low complexity" evidence="1">
    <location>
        <begin position="151"/>
        <end position="163"/>
    </location>
</feature>
<evidence type="ECO:0000313" key="4">
    <source>
        <dbReference type="EMBL" id="NKZ38822.1"/>
    </source>
</evidence>
<dbReference type="RefSeq" id="WP_113063413.1">
    <property type="nucleotide sequence ID" value="NZ_JAAZQD010000003.1"/>
</dbReference>
<protein>
    <submittedName>
        <fullName evidence="4">DUF2147 domain-containing protein</fullName>
    </submittedName>
</protein>
<dbReference type="InterPro" id="IPR019223">
    <property type="entry name" value="DUF2147"/>
</dbReference>
<evidence type="ECO:0000259" key="3">
    <source>
        <dbReference type="Pfam" id="PF09917"/>
    </source>
</evidence>
<proteinExistence type="predicted"/>
<dbReference type="Gene3D" id="2.40.128.520">
    <property type="match status" value="1"/>
</dbReference>
<keyword evidence="2" id="KW-0732">Signal</keyword>
<dbReference type="PANTHER" id="PTHR36919:SF3">
    <property type="entry name" value="BLL5882 PROTEIN"/>
    <property type="match status" value="1"/>
</dbReference>
<reference evidence="4 5" key="1">
    <citation type="journal article" date="2017" name="Int. J. Syst. Evol. Microbiol.">
        <title>Oleiagrimonas citrea sp. nov., a marine bacterium isolated from tidal flat sediment and emended description of the genus Oleiagrimonas Fang et al. 2015 and Oleiagrimonas soli.</title>
        <authorList>
            <person name="Yang S.H."/>
            <person name="Seo H.S."/>
            <person name="Seong C.N."/>
            <person name="Kwon K.K."/>
        </authorList>
    </citation>
    <scope>NUCLEOTIDE SEQUENCE [LARGE SCALE GENOMIC DNA]</scope>
    <source>
        <strain evidence="4 5">MEBiC09124</strain>
    </source>
</reference>
<dbReference type="Pfam" id="PF09917">
    <property type="entry name" value="DUF2147"/>
    <property type="match status" value="1"/>
</dbReference>
<evidence type="ECO:0000256" key="1">
    <source>
        <dbReference type="SAM" id="MobiDB-lite"/>
    </source>
</evidence>
<feature type="region of interest" description="Disordered" evidence="1">
    <location>
        <begin position="151"/>
        <end position="174"/>
    </location>
</feature>
<feature type="signal peptide" evidence="2">
    <location>
        <begin position="1"/>
        <end position="22"/>
    </location>
</feature>
<comment type="caution">
    <text evidence="4">The sequence shown here is derived from an EMBL/GenBank/DDBJ whole genome shotgun (WGS) entry which is preliminary data.</text>
</comment>
<dbReference type="AlphaFoldDB" id="A0A846ZLX0"/>
<feature type="chain" id="PRO_5033026025" evidence="2">
    <location>
        <begin position="23"/>
        <end position="174"/>
    </location>
</feature>
<evidence type="ECO:0000256" key="2">
    <source>
        <dbReference type="SAM" id="SignalP"/>
    </source>
</evidence>